<dbReference type="Proteomes" id="UP000472335">
    <property type="component" value="Unassembled WGS sequence"/>
</dbReference>
<sequence length="84" mass="8634">MRAGHSRVARVHRTTTTATLLVTVAVSAVSGCVTVQHPPSPGVPAPPGKPSASHADVRAEPHIVQAPAREALEHVGPPHRPAPP</sequence>
<feature type="non-terminal residue" evidence="2">
    <location>
        <position position="84"/>
    </location>
</feature>
<evidence type="ECO:0000313" key="2">
    <source>
        <dbReference type="EMBL" id="NGO12134.1"/>
    </source>
</evidence>
<evidence type="ECO:0000313" key="3">
    <source>
        <dbReference type="Proteomes" id="UP000472335"/>
    </source>
</evidence>
<keyword evidence="3" id="KW-1185">Reference proteome</keyword>
<gene>
    <name evidence="2" type="ORF">G5C60_32155</name>
</gene>
<dbReference type="EMBL" id="JAAKZY010000129">
    <property type="protein sequence ID" value="NGO12134.1"/>
    <property type="molecule type" value="Genomic_DNA"/>
</dbReference>
<feature type="region of interest" description="Disordered" evidence="1">
    <location>
        <begin position="37"/>
        <end position="84"/>
    </location>
</feature>
<dbReference type="PROSITE" id="PS51257">
    <property type="entry name" value="PROKAR_LIPOPROTEIN"/>
    <property type="match status" value="1"/>
</dbReference>
<proteinExistence type="predicted"/>
<reference evidence="2 3" key="1">
    <citation type="submission" date="2020-02" db="EMBL/GenBank/DDBJ databases">
        <title>Whole-genome analyses of novel actinobacteria.</title>
        <authorList>
            <person name="Sahin N."/>
            <person name="Gencbay T."/>
        </authorList>
    </citation>
    <scope>NUCLEOTIDE SEQUENCE [LARGE SCALE GENOMIC DNA]</scope>
    <source>
        <strain evidence="2 3">HC44</strain>
    </source>
</reference>
<feature type="compositionally biased region" description="Pro residues" evidence="1">
    <location>
        <begin position="38"/>
        <end position="49"/>
    </location>
</feature>
<dbReference type="AlphaFoldDB" id="A0A6G4VEA1"/>
<name>A0A6G4VEA1_9ACTN</name>
<organism evidence="2 3">
    <name type="scientific">Streptomyces scabichelini</name>
    <dbReference type="NCBI Taxonomy" id="2711217"/>
    <lineage>
        <taxon>Bacteria</taxon>
        <taxon>Bacillati</taxon>
        <taxon>Actinomycetota</taxon>
        <taxon>Actinomycetes</taxon>
        <taxon>Kitasatosporales</taxon>
        <taxon>Streptomycetaceae</taxon>
        <taxon>Streptomyces</taxon>
    </lineage>
</organism>
<comment type="caution">
    <text evidence="2">The sequence shown here is derived from an EMBL/GenBank/DDBJ whole genome shotgun (WGS) entry which is preliminary data.</text>
</comment>
<accession>A0A6G4VEA1</accession>
<evidence type="ECO:0000256" key="1">
    <source>
        <dbReference type="SAM" id="MobiDB-lite"/>
    </source>
</evidence>
<evidence type="ECO:0008006" key="4">
    <source>
        <dbReference type="Google" id="ProtNLM"/>
    </source>
</evidence>
<protein>
    <recommendedName>
        <fullName evidence="4">Lipoprotein</fullName>
    </recommendedName>
</protein>